<proteinExistence type="predicted"/>
<reference evidence="2 3" key="1">
    <citation type="submission" date="2018-07" db="EMBL/GenBank/DDBJ databases">
        <title>Genome guided investigation of antibiotics producing actinomycetales strain isolated from a Macau mangrove ecosystem.</title>
        <authorList>
            <person name="Hu D."/>
        </authorList>
    </citation>
    <scope>NUCLEOTIDE SEQUENCE [LARGE SCALE GENOMIC DNA]</scope>
    <source>
        <strain evidence="2 3">2297</strain>
    </source>
</reference>
<feature type="compositionally biased region" description="Basic and acidic residues" evidence="1">
    <location>
        <begin position="11"/>
        <end position="20"/>
    </location>
</feature>
<dbReference type="EMBL" id="QQBH01000027">
    <property type="protein sequence ID" value="RDD85400.1"/>
    <property type="molecule type" value="Genomic_DNA"/>
</dbReference>
<evidence type="ECO:0000313" key="3">
    <source>
        <dbReference type="Proteomes" id="UP000253742"/>
    </source>
</evidence>
<dbReference type="AlphaFoldDB" id="A0A369V0I1"/>
<evidence type="ECO:0000256" key="1">
    <source>
        <dbReference type="SAM" id="MobiDB-lite"/>
    </source>
</evidence>
<dbReference type="OrthoDB" id="4321619at2"/>
<protein>
    <submittedName>
        <fullName evidence="2">Uncharacterized protein</fullName>
    </submittedName>
</protein>
<feature type="region of interest" description="Disordered" evidence="1">
    <location>
        <begin position="1"/>
        <end position="48"/>
    </location>
</feature>
<evidence type="ECO:0000313" key="2">
    <source>
        <dbReference type="EMBL" id="RDD85400.1"/>
    </source>
</evidence>
<sequence length="78" mass="7784">MRRPPGACNGDGHRPPDGGRHRLPGGTMADSPGTSPDPAQERPTEQPAEIRALPLVAACGCGSGCGCGCQSGNPCQCG</sequence>
<comment type="caution">
    <text evidence="2">The sequence shown here is derived from an EMBL/GenBank/DDBJ whole genome shotgun (WGS) entry which is preliminary data.</text>
</comment>
<dbReference type="Proteomes" id="UP000253742">
    <property type="component" value="Unassembled WGS sequence"/>
</dbReference>
<name>A0A369V0I1_9ACTN</name>
<gene>
    <name evidence="2" type="ORF">DVZ84_30280</name>
</gene>
<accession>A0A369V0I1</accession>
<organism evidence="2 3">
    <name type="scientific">Streptomyces parvulus</name>
    <dbReference type="NCBI Taxonomy" id="146923"/>
    <lineage>
        <taxon>Bacteria</taxon>
        <taxon>Bacillati</taxon>
        <taxon>Actinomycetota</taxon>
        <taxon>Actinomycetes</taxon>
        <taxon>Kitasatosporales</taxon>
        <taxon>Streptomycetaceae</taxon>
        <taxon>Streptomyces</taxon>
    </lineage>
</organism>